<dbReference type="Proteomes" id="UP000242705">
    <property type="component" value="Unassembled WGS sequence"/>
</dbReference>
<evidence type="ECO:0000313" key="4">
    <source>
        <dbReference type="EMBL" id="PSR29172.1"/>
    </source>
</evidence>
<organism evidence="4 5">
    <name type="scientific">Sulfobacillus thermosulfidooxidans</name>
    <dbReference type="NCBI Taxonomy" id="28034"/>
    <lineage>
        <taxon>Bacteria</taxon>
        <taxon>Bacillati</taxon>
        <taxon>Bacillota</taxon>
        <taxon>Clostridia</taxon>
        <taxon>Eubacteriales</taxon>
        <taxon>Clostridiales Family XVII. Incertae Sedis</taxon>
        <taxon>Sulfobacillus</taxon>
    </lineage>
</organism>
<dbReference type="EMBL" id="PXYX01000003">
    <property type="protein sequence ID" value="PSR29172.1"/>
    <property type="molecule type" value="Genomic_DNA"/>
</dbReference>
<dbReference type="GO" id="GO:0032259">
    <property type="term" value="P:methylation"/>
    <property type="evidence" value="ECO:0007669"/>
    <property type="project" value="UniProtKB-KW"/>
</dbReference>
<dbReference type="AlphaFoldDB" id="A0A2T2X3W0"/>
<evidence type="ECO:0000256" key="1">
    <source>
        <dbReference type="ARBA" id="ARBA00022603"/>
    </source>
</evidence>
<dbReference type="PANTHER" id="PTHR43464:SF19">
    <property type="entry name" value="UBIQUINONE BIOSYNTHESIS O-METHYLTRANSFERASE, MITOCHONDRIAL"/>
    <property type="match status" value="1"/>
</dbReference>
<dbReference type="GO" id="GO:0008168">
    <property type="term" value="F:methyltransferase activity"/>
    <property type="evidence" value="ECO:0007669"/>
    <property type="project" value="UniProtKB-KW"/>
</dbReference>
<evidence type="ECO:0000256" key="2">
    <source>
        <dbReference type="ARBA" id="ARBA00022679"/>
    </source>
</evidence>
<comment type="caution">
    <text evidence="4">The sequence shown here is derived from an EMBL/GenBank/DDBJ whole genome shotgun (WGS) entry which is preliminary data.</text>
</comment>
<accession>A0A2T2X3W0</accession>
<gene>
    <name evidence="4" type="ORF">C7B47_02280</name>
</gene>
<dbReference type="CDD" id="cd02440">
    <property type="entry name" value="AdoMet_MTases"/>
    <property type="match status" value="1"/>
</dbReference>
<dbReference type="InterPro" id="IPR029063">
    <property type="entry name" value="SAM-dependent_MTases_sf"/>
</dbReference>
<name>A0A2T2X3W0_SULTH</name>
<reference evidence="4 5" key="1">
    <citation type="journal article" date="2014" name="BMC Genomics">
        <title>Comparison of environmental and isolate Sulfobacillus genomes reveals diverse carbon, sulfur, nitrogen, and hydrogen metabolisms.</title>
        <authorList>
            <person name="Justice N.B."/>
            <person name="Norman A."/>
            <person name="Brown C.T."/>
            <person name="Singh A."/>
            <person name="Thomas B.C."/>
            <person name="Banfield J.F."/>
        </authorList>
    </citation>
    <scope>NUCLEOTIDE SEQUENCE [LARGE SCALE GENOMIC DNA]</scope>
    <source>
        <strain evidence="4">AMDSBA5</strain>
    </source>
</reference>
<evidence type="ECO:0000313" key="5">
    <source>
        <dbReference type="Proteomes" id="UP000242705"/>
    </source>
</evidence>
<dbReference type="Gene3D" id="3.40.50.150">
    <property type="entry name" value="Vaccinia Virus protein VP39"/>
    <property type="match status" value="1"/>
</dbReference>
<protein>
    <submittedName>
        <fullName evidence="4">Uncharacterized protein</fullName>
    </submittedName>
</protein>
<dbReference type="SUPFAM" id="SSF53335">
    <property type="entry name" value="S-adenosyl-L-methionine-dependent methyltransferases"/>
    <property type="match status" value="1"/>
</dbReference>
<proteinExistence type="predicted"/>
<evidence type="ECO:0000256" key="3">
    <source>
        <dbReference type="ARBA" id="ARBA00022691"/>
    </source>
</evidence>
<keyword evidence="1" id="KW-0489">Methyltransferase</keyword>
<dbReference type="PANTHER" id="PTHR43464">
    <property type="entry name" value="METHYLTRANSFERASE"/>
    <property type="match status" value="1"/>
</dbReference>
<sequence length="231" mass="26802">MQSVAKTHTSTRHHSSRRSSHVWPWHEWALEHMEPAKAASILDLGCGKGHMARSLITEMGPYGEIVAVDPSPELLHEAENRSQSDMERRIQWMMGTHHHVFYPDNSFDRILTEFILDAYYADDILQEVQRLICDRGRVVFLCYGTPTNHLARFAQHLWHWIVSYHRFVGLPSRNFLNNPIDIQQLAVLLPSYNFQVISSQQWLGGFIYGLTVEYHEPNNAIKSDQDPTLIR</sequence>
<keyword evidence="3" id="KW-0949">S-adenosyl-L-methionine</keyword>
<dbReference type="Pfam" id="PF01209">
    <property type="entry name" value="Ubie_methyltran"/>
    <property type="match status" value="1"/>
</dbReference>
<keyword evidence="2" id="KW-0808">Transferase</keyword>